<comment type="caution">
    <text evidence="1">The sequence shown here is derived from an EMBL/GenBank/DDBJ whole genome shotgun (WGS) entry which is preliminary data.</text>
</comment>
<gene>
    <name evidence="1" type="ORF">GCM10023318_07500</name>
</gene>
<dbReference type="EMBL" id="BAABJM010000001">
    <property type="protein sequence ID" value="GAA5044568.1"/>
    <property type="molecule type" value="Genomic_DNA"/>
</dbReference>
<keyword evidence="2" id="KW-1185">Reference proteome</keyword>
<dbReference type="Proteomes" id="UP001500603">
    <property type="component" value="Unassembled WGS sequence"/>
</dbReference>
<reference evidence="2" key="1">
    <citation type="journal article" date="2019" name="Int. J. Syst. Evol. Microbiol.">
        <title>The Global Catalogue of Microorganisms (GCM) 10K type strain sequencing project: providing services to taxonomists for standard genome sequencing and annotation.</title>
        <authorList>
            <consortium name="The Broad Institute Genomics Platform"/>
            <consortium name="The Broad Institute Genome Sequencing Center for Infectious Disease"/>
            <person name="Wu L."/>
            <person name="Ma J."/>
        </authorList>
    </citation>
    <scope>NUCLEOTIDE SEQUENCE [LARGE SCALE GENOMIC DNA]</scope>
    <source>
        <strain evidence="2">JCM 18298</strain>
    </source>
</reference>
<sequence>MSEDESLVAIGYLRTDLSGERRQWDAKWLSALATRYGYHMALILTHTSSTPNRTAHLFDLIRRMNAVAVFIPTLEHLPAAVVRALLAEIDGVTTLYPERTFDAYEVPYRGKSPSEM</sequence>
<organism evidence="1 2">
    <name type="scientific">Nocardia callitridis</name>
    <dbReference type="NCBI Taxonomy" id="648753"/>
    <lineage>
        <taxon>Bacteria</taxon>
        <taxon>Bacillati</taxon>
        <taxon>Actinomycetota</taxon>
        <taxon>Actinomycetes</taxon>
        <taxon>Mycobacteriales</taxon>
        <taxon>Nocardiaceae</taxon>
        <taxon>Nocardia</taxon>
    </lineage>
</organism>
<name>A0ABP9JU48_9NOCA</name>
<protein>
    <recommendedName>
        <fullName evidence="3">Resolvase/invertase-type recombinase catalytic domain-containing protein</fullName>
    </recommendedName>
</protein>
<proteinExistence type="predicted"/>
<evidence type="ECO:0000313" key="2">
    <source>
        <dbReference type="Proteomes" id="UP001500603"/>
    </source>
</evidence>
<evidence type="ECO:0000313" key="1">
    <source>
        <dbReference type="EMBL" id="GAA5044568.1"/>
    </source>
</evidence>
<dbReference type="RefSeq" id="WP_345493573.1">
    <property type="nucleotide sequence ID" value="NZ_BAABJM010000001.1"/>
</dbReference>
<accession>A0ABP9JU48</accession>
<evidence type="ECO:0008006" key="3">
    <source>
        <dbReference type="Google" id="ProtNLM"/>
    </source>
</evidence>